<feature type="compositionally biased region" description="Low complexity" evidence="1">
    <location>
        <begin position="152"/>
        <end position="169"/>
    </location>
</feature>
<feature type="non-terminal residue" evidence="2">
    <location>
        <position position="633"/>
    </location>
</feature>
<feature type="compositionally biased region" description="Low complexity" evidence="1">
    <location>
        <begin position="218"/>
        <end position="232"/>
    </location>
</feature>
<feature type="compositionally biased region" description="Low complexity" evidence="1">
    <location>
        <begin position="200"/>
        <end position="209"/>
    </location>
</feature>
<evidence type="ECO:0000313" key="2">
    <source>
        <dbReference type="EMBL" id="CAA9243248.1"/>
    </source>
</evidence>
<name>A0A6J4I8N8_9ACTN</name>
<reference evidence="2" key="1">
    <citation type="submission" date="2020-02" db="EMBL/GenBank/DDBJ databases">
        <authorList>
            <person name="Meier V. D."/>
        </authorList>
    </citation>
    <scope>NUCLEOTIDE SEQUENCE</scope>
    <source>
        <strain evidence="2">AVDCRST_MAG41</strain>
    </source>
</reference>
<feature type="compositionally biased region" description="Low complexity" evidence="1">
    <location>
        <begin position="77"/>
        <end position="93"/>
    </location>
</feature>
<dbReference type="GO" id="GO:0004565">
    <property type="term" value="F:beta-galactosidase activity"/>
    <property type="evidence" value="ECO:0007669"/>
    <property type="project" value="UniProtKB-EC"/>
</dbReference>
<dbReference type="EMBL" id="CADCTP010000142">
    <property type="protein sequence ID" value="CAA9243248.1"/>
    <property type="molecule type" value="Genomic_DNA"/>
</dbReference>
<feature type="region of interest" description="Disordered" evidence="1">
    <location>
        <begin position="423"/>
        <end position="493"/>
    </location>
</feature>
<feature type="compositionally biased region" description="Basic residues" evidence="1">
    <location>
        <begin position="34"/>
        <end position="44"/>
    </location>
</feature>
<dbReference type="EC" id="3.2.1.23" evidence="2"/>
<feature type="compositionally biased region" description="Gly residues" evidence="1">
    <location>
        <begin position="182"/>
        <end position="191"/>
    </location>
</feature>
<organism evidence="2">
    <name type="scientific">uncultured Mycobacteriales bacterium</name>
    <dbReference type="NCBI Taxonomy" id="581187"/>
    <lineage>
        <taxon>Bacteria</taxon>
        <taxon>Bacillati</taxon>
        <taxon>Actinomycetota</taxon>
        <taxon>Actinomycetes</taxon>
        <taxon>Mycobacteriales</taxon>
        <taxon>environmental samples</taxon>
    </lineage>
</organism>
<sequence>GTRDRLRPHERSAAPATATGAAPLDRARRDLGVRLRRHRDRPGRRLGGAGRRLRPADPRPVPAGVPGQRDRRPRLPPRGVVPAGVPGAGPARRAAADPLRRGGLPGHGLGQRPARGRPRGRAHPVQRGHHRAAGRGRRPGRRRPGRGPAGGPDPAARQAGLAGAPAQRLVRADHRHLAAGLAGAGPGGPGGDRALDARPRPAGARPGRAGHPGRHRAGAAAAAGPALAARRTAGGDHVRGPRRPAGAGDRPGPRPARPRPAGLPVVPGPPEPDRRDGHPAGRRRRRGHGRELRGPAHRRGVRRTAAAQRPAAVPADGAGAELLAGLAPGGTGPGRAAPGGGAGPGAGVQRRPDPPEGRGPAVPVLVRPAGRRGVDGAAERVRLHPADAGPAGAGVDRGGHPGRRLAGGAGLGAVQRELGAAGAGRGRGAAARGPGALLDDEGAGPDPPGGRQRRLGARGLRHPRHPRLQPVRRDPAGAVRQPRGGRDDPAPGAALLPLAAAAGVHPGRGAADGDRVRRHHLPARLRGLLERLRRGRRPGRAGRPLRRPGHRAAGQPGRRRLLLHPAHRHRAGAQRSALRRPDAEGGPGHDRRGQPPPGHLGAGRRHRRDPDRARRAAALGPAGRSGAGPPHAL</sequence>
<feature type="compositionally biased region" description="Basic residues" evidence="1">
    <location>
        <begin position="114"/>
        <end position="145"/>
    </location>
</feature>
<feature type="compositionally biased region" description="Low complexity" evidence="1">
    <location>
        <begin position="303"/>
        <end position="326"/>
    </location>
</feature>
<feature type="region of interest" description="Disordered" evidence="1">
    <location>
        <begin position="527"/>
        <end position="633"/>
    </location>
</feature>
<feature type="compositionally biased region" description="Low complexity" evidence="1">
    <location>
        <begin position="13"/>
        <end position="24"/>
    </location>
</feature>
<proteinExistence type="predicted"/>
<protein>
    <submittedName>
        <fullName evidence="2">GH2</fullName>
        <ecNumber evidence="2">3.2.1.23</ecNumber>
    </submittedName>
</protein>
<feature type="compositionally biased region" description="Basic residues" evidence="1">
    <location>
        <begin position="533"/>
        <end position="550"/>
    </location>
</feature>
<feature type="region of interest" description="Disordered" evidence="1">
    <location>
        <begin position="1"/>
        <end position="404"/>
    </location>
</feature>
<feature type="compositionally biased region" description="Basic and acidic residues" evidence="1">
    <location>
        <begin position="1"/>
        <end position="12"/>
    </location>
</feature>
<dbReference type="AlphaFoldDB" id="A0A6J4I8N8"/>
<feature type="non-terminal residue" evidence="2">
    <location>
        <position position="1"/>
    </location>
</feature>
<accession>A0A6J4I8N8</accession>
<feature type="compositionally biased region" description="Basic residues" evidence="1">
    <location>
        <begin position="557"/>
        <end position="572"/>
    </location>
</feature>
<feature type="compositionally biased region" description="Low complexity" evidence="1">
    <location>
        <begin position="616"/>
        <end position="633"/>
    </location>
</feature>
<feature type="compositionally biased region" description="Basic and acidic residues" evidence="1">
    <location>
        <begin position="372"/>
        <end position="385"/>
    </location>
</feature>
<evidence type="ECO:0000256" key="1">
    <source>
        <dbReference type="SAM" id="MobiDB-lite"/>
    </source>
</evidence>
<feature type="compositionally biased region" description="Basic residues" evidence="1">
    <location>
        <begin position="451"/>
        <end position="467"/>
    </location>
</feature>
<feature type="compositionally biased region" description="Basic and acidic residues" evidence="1">
    <location>
        <begin position="579"/>
        <end position="593"/>
    </location>
</feature>
<keyword evidence="2" id="KW-0326">Glycosidase</keyword>
<feature type="compositionally biased region" description="Gly residues" evidence="1">
    <location>
        <begin position="327"/>
        <end position="346"/>
    </location>
</feature>
<keyword evidence="2" id="KW-0378">Hydrolase</keyword>
<gene>
    <name evidence="2" type="ORF">AVDCRST_MAG41-1561</name>
</gene>